<organism evidence="1">
    <name type="scientific">Anguilla anguilla</name>
    <name type="common">European freshwater eel</name>
    <name type="synonym">Muraena anguilla</name>
    <dbReference type="NCBI Taxonomy" id="7936"/>
    <lineage>
        <taxon>Eukaryota</taxon>
        <taxon>Metazoa</taxon>
        <taxon>Chordata</taxon>
        <taxon>Craniata</taxon>
        <taxon>Vertebrata</taxon>
        <taxon>Euteleostomi</taxon>
        <taxon>Actinopterygii</taxon>
        <taxon>Neopterygii</taxon>
        <taxon>Teleostei</taxon>
        <taxon>Anguilliformes</taxon>
        <taxon>Anguillidae</taxon>
        <taxon>Anguilla</taxon>
    </lineage>
</organism>
<reference evidence="1" key="2">
    <citation type="journal article" date="2015" name="Fish Shellfish Immunol.">
        <title>Early steps in the European eel (Anguilla anguilla)-Vibrio vulnificus interaction in the gills: Role of the RtxA13 toxin.</title>
        <authorList>
            <person name="Callol A."/>
            <person name="Pajuelo D."/>
            <person name="Ebbesson L."/>
            <person name="Teles M."/>
            <person name="MacKenzie S."/>
            <person name="Amaro C."/>
        </authorList>
    </citation>
    <scope>NUCLEOTIDE SEQUENCE</scope>
</reference>
<name>A0A0E9PT28_ANGAN</name>
<reference evidence="1" key="1">
    <citation type="submission" date="2014-11" db="EMBL/GenBank/DDBJ databases">
        <authorList>
            <person name="Amaro Gonzalez C."/>
        </authorList>
    </citation>
    <scope>NUCLEOTIDE SEQUENCE</scope>
</reference>
<evidence type="ECO:0000313" key="1">
    <source>
        <dbReference type="EMBL" id="JAH07432.1"/>
    </source>
</evidence>
<proteinExistence type="predicted"/>
<dbReference type="AlphaFoldDB" id="A0A0E9PT28"/>
<accession>A0A0E9PT28</accession>
<dbReference type="EMBL" id="GBXM01101145">
    <property type="protein sequence ID" value="JAH07432.1"/>
    <property type="molecule type" value="Transcribed_RNA"/>
</dbReference>
<protein>
    <submittedName>
        <fullName evidence="1">Uncharacterized protein</fullName>
    </submittedName>
</protein>
<sequence>MVPDHPAVAARAQLNSLKVHSLLSKSLSCLLSF</sequence>